<dbReference type="InterPro" id="IPR052028">
    <property type="entry name" value="HipA_Ser/Thr_kinase"/>
</dbReference>
<feature type="domain" description="HipA-like C-terminal" evidence="4">
    <location>
        <begin position="58"/>
        <end position="256"/>
    </location>
</feature>
<dbReference type="RefSeq" id="WP_160230024.1">
    <property type="nucleotide sequence ID" value="NZ_CP043925.1"/>
</dbReference>
<dbReference type="PANTHER" id="PTHR37419">
    <property type="entry name" value="SERINE/THREONINE-PROTEIN KINASE TOXIN HIPA"/>
    <property type="match status" value="1"/>
</dbReference>
<dbReference type="GO" id="GO:0004674">
    <property type="term" value="F:protein serine/threonine kinase activity"/>
    <property type="evidence" value="ECO:0007669"/>
    <property type="project" value="TreeGrafter"/>
</dbReference>
<protein>
    <submittedName>
        <fullName evidence="5">HipA domain-containing protein</fullName>
    </submittedName>
</protein>
<organism evidence="5 6">
    <name type="scientific">Proteus columbae</name>
    <dbReference type="NCBI Taxonomy" id="1987580"/>
    <lineage>
        <taxon>Bacteria</taxon>
        <taxon>Pseudomonadati</taxon>
        <taxon>Pseudomonadota</taxon>
        <taxon>Gammaproteobacteria</taxon>
        <taxon>Enterobacterales</taxon>
        <taxon>Morganellaceae</taxon>
        <taxon>Proteus</taxon>
    </lineage>
</organism>
<evidence type="ECO:0000256" key="1">
    <source>
        <dbReference type="ARBA" id="ARBA00010164"/>
    </source>
</evidence>
<dbReference type="Proteomes" id="UP000464700">
    <property type="component" value="Chromosome"/>
</dbReference>
<dbReference type="EMBL" id="CP043925">
    <property type="protein sequence ID" value="QHN09674.1"/>
    <property type="molecule type" value="Genomic_DNA"/>
</dbReference>
<dbReference type="PANTHER" id="PTHR37419:SF6">
    <property type="entry name" value="KINASE HI_0665-RELATED"/>
    <property type="match status" value="1"/>
</dbReference>
<dbReference type="GO" id="GO:0005829">
    <property type="term" value="C:cytosol"/>
    <property type="evidence" value="ECO:0007669"/>
    <property type="project" value="TreeGrafter"/>
</dbReference>
<keyword evidence="6" id="KW-1185">Reference proteome</keyword>
<evidence type="ECO:0000256" key="3">
    <source>
        <dbReference type="ARBA" id="ARBA00022777"/>
    </source>
</evidence>
<dbReference type="Pfam" id="PF07804">
    <property type="entry name" value="HipA_C"/>
    <property type="match status" value="1"/>
</dbReference>
<accession>A0A6I7D4L7</accession>
<gene>
    <name evidence="5" type="ORF">F1325_03975</name>
</gene>
<dbReference type="AlphaFoldDB" id="A0A6I7D4L7"/>
<comment type="similarity">
    <text evidence="1">Belongs to the HipA Ser/Thr kinase family.</text>
</comment>
<evidence type="ECO:0000313" key="6">
    <source>
        <dbReference type="Proteomes" id="UP000464700"/>
    </source>
</evidence>
<proteinExistence type="inferred from homology"/>
<keyword evidence="2" id="KW-0808">Transferase</keyword>
<evidence type="ECO:0000256" key="2">
    <source>
        <dbReference type="ARBA" id="ARBA00022679"/>
    </source>
</evidence>
<dbReference type="InterPro" id="IPR012893">
    <property type="entry name" value="HipA-like_C"/>
</dbReference>
<keyword evidence="3" id="KW-0418">Kinase</keyword>
<dbReference type="KEGG" id="pcol:F1325_03975"/>
<dbReference type="Gene3D" id="1.10.1070.20">
    <property type="match status" value="1"/>
</dbReference>
<evidence type="ECO:0000313" key="5">
    <source>
        <dbReference type="EMBL" id="QHN09674.1"/>
    </source>
</evidence>
<evidence type="ECO:0000259" key="4">
    <source>
        <dbReference type="Pfam" id="PF07804"/>
    </source>
</evidence>
<name>A0A6I7D4L7_9GAMM</name>
<sequence length="340" mass="38791">MNLQHCLINLNKLQGSELDSGYSLLGIKSLFSNKDMILNLPFTRSQFIQELPERQKGMSISGYQPKLSLYVKDNILQVINNNGTYILKPSPEEYPYLAENEHATMMVMQRLKFSIPPFGLFRFKQEDGKPEEFAFVIKRYDRIGSDAVRLHQEQLDGAMGINDKYGLSEGKKAVSYESAAKYLITNVNNSLKSKRDIFLRIVYAYVLGNNDYHLRNMGIILPDNAPPSLAPVYDFVSVVPYPSAFTEYLALPLLALEENDIDTAPGLNSKYGEYIGFDFILLAEHIDINLKLAQKWLGDIINSHQLIIDTYNESHMPEEHRELVLAYVARRINLLKITTL</sequence>
<reference evidence="5 6" key="1">
    <citation type="submission" date="2019-09" db="EMBL/GenBank/DDBJ databases">
        <title>Emergence of a chromosome-mediated tetracycline resistance gene in Proteus strain.</title>
        <authorList>
            <person name="He D."/>
            <person name="Wang L."/>
        </authorList>
    </citation>
    <scope>NUCLEOTIDE SEQUENCE [LARGE SCALE GENOMIC DNA]</scope>
    <source>
        <strain evidence="5 6">T60</strain>
    </source>
</reference>